<dbReference type="Pfam" id="PF12728">
    <property type="entry name" value="HTH_17"/>
    <property type="match status" value="1"/>
</dbReference>
<evidence type="ECO:0000313" key="2">
    <source>
        <dbReference type="EMBL" id="KAA3502581.1"/>
    </source>
</evidence>
<gene>
    <name evidence="2" type="ORF">DXM27_06205</name>
</gene>
<evidence type="ECO:0000313" key="3">
    <source>
        <dbReference type="Proteomes" id="UP000473658"/>
    </source>
</evidence>
<accession>A0AA88JTI9</accession>
<protein>
    <submittedName>
        <fullName evidence="2">DNA-binding protein</fullName>
    </submittedName>
</protein>
<dbReference type="InterPro" id="IPR041657">
    <property type="entry name" value="HTH_17"/>
</dbReference>
<dbReference type="GO" id="GO:0003677">
    <property type="term" value="F:DNA binding"/>
    <property type="evidence" value="ECO:0007669"/>
    <property type="project" value="UniProtKB-KW"/>
</dbReference>
<dbReference type="EMBL" id="QRFF01000002">
    <property type="protein sequence ID" value="KAA3502581.1"/>
    <property type="molecule type" value="Genomic_DNA"/>
</dbReference>
<name>A0AA88JTI9_RHIRH</name>
<keyword evidence="2" id="KW-0238">DNA-binding</keyword>
<reference evidence="2 3" key="1">
    <citation type="submission" date="2018-08" db="EMBL/GenBank/DDBJ databases">
        <title>Crown Gall in kiwifruit.</title>
        <authorList>
            <person name="Visnovsky S.B."/>
            <person name="Pitman A.R."/>
        </authorList>
    </citation>
    <scope>NUCLEOTIDE SEQUENCE [LARGE SCALE GENOMIC DNA]</scope>
    <source>
        <strain evidence="2 3">SBV_302_78_2</strain>
    </source>
</reference>
<dbReference type="Proteomes" id="UP000473658">
    <property type="component" value="Unassembled WGS sequence"/>
</dbReference>
<comment type="caution">
    <text evidence="2">The sequence shown here is derived from an EMBL/GenBank/DDBJ whole genome shotgun (WGS) entry which is preliminary data.</text>
</comment>
<feature type="domain" description="Helix-turn-helix" evidence="1">
    <location>
        <begin position="5"/>
        <end position="54"/>
    </location>
</feature>
<proteinExistence type="predicted"/>
<organism evidence="2 3">
    <name type="scientific">Rhizobium rhizogenes</name>
    <name type="common">Agrobacterium rhizogenes</name>
    <dbReference type="NCBI Taxonomy" id="359"/>
    <lineage>
        <taxon>Bacteria</taxon>
        <taxon>Pseudomonadati</taxon>
        <taxon>Pseudomonadota</taxon>
        <taxon>Alphaproteobacteria</taxon>
        <taxon>Hyphomicrobiales</taxon>
        <taxon>Rhizobiaceae</taxon>
        <taxon>Rhizobium/Agrobacterium group</taxon>
        <taxon>Rhizobium</taxon>
    </lineage>
</organism>
<evidence type="ECO:0000259" key="1">
    <source>
        <dbReference type="Pfam" id="PF12728"/>
    </source>
</evidence>
<dbReference type="AlphaFoldDB" id="A0AA88JTI9"/>
<sequence length="97" mass="10912">MTHRFLTEPEVAGILRCSRQKVQRLRLSGRLAYLPGRPVLIAQTDLDAFIAENSRLASSTGKREKKSDINLSAEDARKWAMQAVLLKRKGKRAPVKP</sequence>
<dbReference type="RefSeq" id="WP_149898308.1">
    <property type="nucleotide sequence ID" value="NZ_QRFF01000002.1"/>
</dbReference>